<sequence length="70" mass="7080">HPERSGLHGIRGRPSSGLPAGGTGRGGALCAPEGSGHFLRRHSPVLQEDPQEDAGNGRAGDSCCAHLPSS</sequence>
<keyword evidence="3" id="KW-1185">Reference proteome</keyword>
<protein>
    <submittedName>
        <fullName evidence="2">Uncharacterized protein</fullName>
    </submittedName>
</protein>
<name>A0ABD0QUG5_CIRMR</name>
<evidence type="ECO:0000313" key="2">
    <source>
        <dbReference type="EMBL" id="KAL0189834.1"/>
    </source>
</evidence>
<gene>
    <name evidence="2" type="ORF">M9458_016933</name>
</gene>
<feature type="non-terminal residue" evidence="2">
    <location>
        <position position="1"/>
    </location>
</feature>
<dbReference type="AlphaFoldDB" id="A0ABD0QUG5"/>
<reference evidence="2 3" key="1">
    <citation type="submission" date="2024-05" db="EMBL/GenBank/DDBJ databases">
        <title>Genome sequencing and assembly of Indian major carp, Cirrhinus mrigala (Hamilton, 1822).</title>
        <authorList>
            <person name="Mohindra V."/>
            <person name="Chowdhury L.M."/>
            <person name="Lal K."/>
            <person name="Jena J.K."/>
        </authorList>
    </citation>
    <scope>NUCLEOTIDE SEQUENCE [LARGE SCALE GENOMIC DNA]</scope>
    <source>
        <strain evidence="2">CM1030</strain>
        <tissue evidence="2">Blood</tissue>
    </source>
</reference>
<accession>A0ABD0QUG5</accession>
<proteinExistence type="predicted"/>
<evidence type="ECO:0000313" key="3">
    <source>
        <dbReference type="Proteomes" id="UP001529510"/>
    </source>
</evidence>
<evidence type="ECO:0000256" key="1">
    <source>
        <dbReference type="SAM" id="MobiDB-lite"/>
    </source>
</evidence>
<feature type="non-terminal residue" evidence="2">
    <location>
        <position position="70"/>
    </location>
</feature>
<feature type="region of interest" description="Disordered" evidence="1">
    <location>
        <begin position="1"/>
        <end position="70"/>
    </location>
</feature>
<organism evidence="2 3">
    <name type="scientific">Cirrhinus mrigala</name>
    <name type="common">Mrigala</name>
    <dbReference type="NCBI Taxonomy" id="683832"/>
    <lineage>
        <taxon>Eukaryota</taxon>
        <taxon>Metazoa</taxon>
        <taxon>Chordata</taxon>
        <taxon>Craniata</taxon>
        <taxon>Vertebrata</taxon>
        <taxon>Euteleostomi</taxon>
        <taxon>Actinopterygii</taxon>
        <taxon>Neopterygii</taxon>
        <taxon>Teleostei</taxon>
        <taxon>Ostariophysi</taxon>
        <taxon>Cypriniformes</taxon>
        <taxon>Cyprinidae</taxon>
        <taxon>Labeoninae</taxon>
        <taxon>Labeonini</taxon>
        <taxon>Cirrhinus</taxon>
    </lineage>
</organism>
<comment type="caution">
    <text evidence="2">The sequence shown here is derived from an EMBL/GenBank/DDBJ whole genome shotgun (WGS) entry which is preliminary data.</text>
</comment>
<dbReference type="Proteomes" id="UP001529510">
    <property type="component" value="Unassembled WGS sequence"/>
</dbReference>
<dbReference type="EMBL" id="JAMKFB020000007">
    <property type="protein sequence ID" value="KAL0189834.1"/>
    <property type="molecule type" value="Genomic_DNA"/>
</dbReference>